<dbReference type="PATRIC" id="fig|1703771.3.peg.457"/>
<organism evidence="8 9">
    <name type="scientific">candidate division TA06 bacterium DG_26</name>
    <dbReference type="NCBI Taxonomy" id="1703771"/>
    <lineage>
        <taxon>Bacteria</taxon>
        <taxon>Bacteria division TA06</taxon>
    </lineage>
</organism>
<dbReference type="PANTHER" id="PTHR44591:SF3">
    <property type="entry name" value="RESPONSE REGULATORY DOMAIN-CONTAINING PROTEIN"/>
    <property type="match status" value="1"/>
</dbReference>
<feature type="domain" description="Response regulatory" evidence="7">
    <location>
        <begin position="5"/>
        <end position="126"/>
    </location>
</feature>
<accession>A0A0S7WGH1</accession>
<keyword evidence="5" id="KW-0804">Transcription</keyword>
<evidence type="ECO:0000259" key="7">
    <source>
        <dbReference type="PROSITE" id="PS50110"/>
    </source>
</evidence>
<gene>
    <name evidence="8" type="ORF">AMJ40_05940</name>
</gene>
<dbReference type="PROSITE" id="PS50110">
    <property type="entry name" value="RESPONSE_REGULATORY"/>
    <property type="match status" value="2"/>
</dbReference>
<keyword evidence="3" id="KW-0805">Transcription regulation</keyword>
<feature type="modified residue" description="4-aspartylphosphate" evidence="6">
    <location>
        <position position="189"/>
    </location>
</feature>
<evidence type="ECO:0000313" key="8">
    <source>
        <dbReference type="EMBL" id="KPJ49250.1"/>
    </source>
</evidence>
<dbReference type="CDD" id="cd17574">
    <property type="entry name" value="REC_OmpR"/>
    <property type="match status" value="1"/>
</dbReference>
<evidence type="ECO:0000256" key="1">
    <source>
        <dbReference type="ARBA" id="ARBA00022553"/>
    </source>
</evidence>
<dbReference type="Proteomes" id="UP000051124">
    <property type="component" value="Unassembled WGS sequence"/>
</dbReference>
<protein>
    <recommendedName>
        <fullName evidence="7">Response regulatory domain-containing protein</fullName>
    </recommendedName>
</protein>
<feature type="domain" description="Response regulatory" evidence="7">
    <location>
        <begin position="140"/>
        <end position="261"/>
    </location>
</feature>
<dbReference type="Gene3D" id="3.40.50.2300">
    <property type="match status" value="2"/>
</dbReference>
<feature type="modified residue" description="4-aspartylphosphate" evidence="6">
    <location>
        <position position="54"/>
    </location>
</feature>
<dbReference type="GO" id="GO:0000160">
    <property type="term" value="P:phosphorelay signal transduction system"/>
    <property type="evidence" value="ECO:0007669"/>
    <property type="project" value="UniProtKB-KW"/>
</dbReference>
<dbReference type="AlphaFoldDB" id="A0A0S7WGH1"/>
<name>A0A0S7WGH1_UNCT6</name>
<dbReference type="FunFam" id="3.40.50.2300:FF:000001">
    <property type="entry name" value="DNA-binding response regulator PhoB"/>
    <property type="match status" value="2"/>
</dbReference>
<evidence type="ECO:0000256" key="4">
    <source>
        <dbReference type="ARBA" id="ARBA00023125"/>
    </source>
</evidence>
<keyword evidence="4" id="KW-0238">DNA-binding</keyword>
<dbReference type="SMART" id="SM00448">
    <property type="entry name" value="REC"/>
    <property type="match status" value="2"/>
</dbReference>
<dbReference type="PANTHER" id="PTHR44591">
    <property type="entry name" value="STRESS RESPONSE REGULATOR PROTEIN 1"/>
    <property type="match status" value="1"/>
</dbReference>
<dbReference type="Pfam" id="PF00072">
    <property type="entry name" value="Response_reg"/>
    <property type="match status" value="2"/>
</dbReference>
<keyword evidence="1 6" id="KW-0597">Phosphoprotein</keyword>
<dbReference type="SUPFAM" id="SSF52172">
    <property type="entry name" value="CheY-like"/>
    <property type="match status" value="2"/>
</dbReference>
<keyword evidence="2" id="KW-0902">Two-component regulatory system</keyword>
<proteinExistence type="predicted"/>
<evidence type="ECO:0000256" key="6">
    <source>
        <dbReference type="PROSITE-ProRule" id="PRU00169"/>
    </source>
</evidence>
<dbReference type="InterPro" id="IPR001789">
    <property type="entry name" value="Sig_transdc_resp-reg_receiver"/>
</dbReference>
<evidence type="ECO:0000256" key="3">
    <source>
        <dbReference type="ARBA" id="ARBA00023015"/>
    </source>
</evidence>
<evidence type="ECO:0000256" key="2">
    <source>
        <dbReference type="ARBA" id="ARBA00023012"/>
    </source>
</evidence>
<dbReference type="InterPro" id="IPR050595">
    <property type="entry name" value="Bact_response_regulator"/>
</dbReference>
<comment type="caution">
    <text evidence="8">The sequence shown here is derived from an EMBL/GenBank/DDBJ whole genome shotgun (WGS) entry which is preliminary data.</text>
</comment>
<dbReference type="InterPro" id="IPR011006">
    <property type="entry name" value="CheY-like_superfamily"/>
</dbReference>
<sequence>MSGKKILIVDDDRDFVDAVSTILEGGGYEVLTASDGEEGLRRAKETRPDLIILDIMMPTREGYSVCRDLKEDPECSRIPILITTAISREPNGESYAGKMAAFHGADDFVEKPLGANDLLVRVEHLLTRRAVTPERKEKRKILIVDDDQDFLDSTRKVLEANGYEVSVAINGDEGLKLAKVLLPDVIILDVMLPDKDGFSVCRDLKKDARTRSIPIIVLTAVGKVFTEPEFAQDIAVDHLADDFADKPIKTEKLLKKIEKHIAPYY</sequence>
<evidence type="ECO:0000313" key="9">
    <source>
        <dbReference type="Proteomes" id="UP000051124"/>
    </source>
</evidence>
<evidence type="ECO:0000256" key="5">
    <source>
        <dbReference type="ARBA" id="ARBA00023163"/>
    </source>
</evidence>
<dbReference type="EMBL" id="LIZT01000067">
    <property type="protein sequence ID" value="KPJ49250.1"/>
    <property type="molecule type" value="Genomic_DNA"/>
</dbReference>
<reference evidence="8 9" key="1">
    <citation type="journal article" date="2015" name="Microbiome">
        <title>Genomic resolution of linkages in carbon, nitrogen, and sulfur cycling among widespread estuary sediment bacteria.</title>
        <authorList>
            <person name="Baker B.J."/>
            <person name="Lazar C.S."/>
            <person name="Teske A.P."/>
            <person name="Dick G.J."/>
        </authorList>
    </citation>
    <scope>NUCLEOTIDE SEQUENCE [LARGE SCALE GENOMIC DNA]</scope>
    <source>
        <strain evidence="8">DG_26</strain>
    </source>
</reference>
<dbReference type="GO" id="GO:0003677">
    <property type="term" value="F:DNA binding"/>
    <property type="evidence" value="ECO:0007669"/>
    <property type="project" value="UniProtKB-KW"/>
</dbReference>